<sequence length="411" mass="45072">MKRFLKTKSMWTPVWMVSALMIIMAVIYIPIFSKATPNVQNFPIVIINEDEGGKVDGLKIDMGKLISTNIASSKDSTAIKWKTASNKEAGLAILEDNKAYAALIIPKNYTKSMLQLQGQLLQNKKHTKQAELELIVNKAGGQFASGIAQSSLQAVATSISKSVTEQISGSLNSSKSTLSPENALVLANPIQINEKNISVVKNDNGMTPFILALLCMITGMMGSQMVNGYVDSMYTALKTHGMKIKKHAVLNAEIIFGICMTALMSILLVVCTFAVYNVGHTANLLSILGFLIFGSMTMFMFFQVFNLYFGRWSLLIAFPINMMGIFASGGPIPINILPSVHQFFSNILPTHYLVDGMRSLIYYDGRMASGMSSALITLSIFFVVSVVLCYIISQVKFNKDNRNQSEVTTAE</sequence>
<comment type="subcellular location">
    <subcellularLocation>
        <location evidence="1">Membrane</location>
        <topology evidence="1">Multi-pass membrane protein</topology>
    </subcellularLocation>
</comment>
<organism evidence="7 8">
    <name type="scientific">Viridibacillus arenosi FSL R5-213</name>
    <dbReference type="NCBI Taxonomy" id="1227360"/>
    <lineage>
        <taxon>Bacteria</taxon>
        <taxon>Bacillati</taxon>
        <taxon>Bacillota</taxon>
        <taxon>Bacilli</taxon>
        <taxon>Bacillales</taxon>
        <taxon>Caryophanaceae</taxon>
        <taxon>Viridibacillus</taxon>
    </lineage>
</organism>
<keyword evidence="3 5" id="KW-1133">Transmembrane helix</keyword>
<evidence type="ECO:0000256" key="4">
    <source>
        <dbReference type="ARBA" id="ARBA00023136"/>
    </source>
</evidence>
<dbReference type="Pfam" id="PF12698">
    <property type="entry name" value="ABC2_membrane_3"/>
    <property type="match status" value="1"/>
</dbReference>
<dbReference type="EMBL" id="ASQA01000037">
    <property type="protein sequence ID" value="ETT81559.1"/>
    <property type="molecule type" value="Genomic_DNA"/>
</dbReference>
<evidence type="ECO:0000256" key="5">
    <source>
        <dbReference type="SAM" id="Phobius"/>
    </source>
</evidence>
<dbReference type="Proteomes" id="UP000019062">
    <property type="component" value="Unassembled WGS sequence"/>
</dbReference>
<protein>
    <submittedName>
        <fullName evidence="7">ABC transporter family protein</fullName>
    </submittedName>
</protein>
<dbReference type="AlphaFoldDB" id="W4EMU2"/>
<comment type="caution">
    <text evidence="7">The sequence shown here is derived from an EMBL/GenBank/DDBJ whole genome shotgun (WGS) entry which is preliminary data.</text>
</comment>
<feature type="transmembrane region" description="Helical" evidence="5">
    <location>
        <begin position="250"/>
        <end position="276"/>
    </location>
</feature>
<evidence type="ECO:0000256" key="1">
    <source>
        <dbReference type="ARBA" id="ARBA00004141"/>
    </source>
</evidence>
<proteinExistence type="predicted"/>
<dbReference type="eggNOG" id="COG1511">
    <property type="taxonomic scope" value="Bacteria"/>
</dbReference>
<dbReference type="Gene3D" id="3.40.1710.10">
    <property type="entry name" value="abc type-2 transporter like domain"/>
    <property type="match status" value="1"/>
</dbReference>
<feature type="domain" description="ABC-2 type transporter transmembrane" evidence="6">
    <location>
        <begin position="14"/>
        <end position="388"/>
    </location>
</feature>
<dbReference type="GO" id="GO:0140359">
    <property type="term" value="F:ABC-type transporter activity"/>
    <property type="evidence" value="ECO:0007669"/>
    <property type="project" value="InterPro"/>
</dbReference>
<keyword evidence="2 5" id="KW-0812">Transmembrane</keyword>
<name>W4EMU2_9BACL</name>
<keyword evidence="8" id="KW-1185">Reference proteome</keyword>
<evidence type="ECO:0000259" key="6">
    <source>
        <dbReference type="Pfam" id="PF12698"/>
    </source>
</evidence>
<feature type="transmembrane region" description="Helical" evidence="5">
    <location>
        <begin position="209"/>
        <end position="230"/>
    </location>
</feature>
<dbReference type="PANTHER" id="PTHR43077:SF10">
    <property type="entry name" value="TRANSPORT PERMEASE PROTEIN"/>
    <property type="match status" value="1"/>
</dbReference>
<accession>W4EMU2</accession>
<feature type="transmembrane region" description="Helical" evidence="5">
    <location>
        <begin position="12"/>
        <end position="31"/>
    </location>
</feature>
<evidence type="ECO:0000256" key="3">
    <source>
        <dbReference type="ARBA" id="ARBA00022989"/>
    </source>
</evidence>
<dbReference type="PANTHER" id="PTHR43077">
    <property type="entry name" value="TRANSPORT PERMEASE YVFS-RELATED"/>
    <property type="match status" value="1"/>
</dbReference>
<evidence type="ECO:0000256" key="2">
    <source>
        <dbReference type="ARBA" id="ARBA00022692"/>
    </source>
</evidence>
<evidence type="ECO:0000313" key="8">
    <source>
        <dbReference type="Proteomes" id="UP000019062"/>
    </source>
</evidence>
<dbReference type="GO" id="GO:0016020">
    <property type="term" value="C:membrane"/>
    <property type="evidence" value="ECO:0007669"/>
    <property type="project" value="UniProtKB-SubCell"/>
</dbReference>
<reference evidence="7 8" key="1">
    <citation type="journal article" date="2014" name="BMC Genomics">
        <title>Genomic comparison of sporeforming bacilli isolated from milk.</title>
        <authorList>
            <person name="Moreno Switt A.I."/>
            <person name="Andrus A.D."/>
            <person name="Ranieri M.L."/>
            <person name="Orsi R.H."/>
            <person name="Ivy R."/>
            <person name="den Bakker H.C."/>
            <person name="Martin N.H."/>
            <person name="Wiedmann M."/>
            <person name="Boor K.J."/>
        </authorList>
    </citation>
    <scope>NUCLEOTIDE SEQUENCE [LARGE SCALE GENOMIC DNA]</scope>
    <source>
        <strain evidence="7 8">FSL R5-213</strain>
    </source>
</reference>
<evidence type="ECO:0000313" key="7">
    <source>
        <dbReference type="EMBL" id="ETT81559.1"/>
    </source>
</evidence>
<dbReference type="InterPro" id="IPR051328">
    <property type="entry name" value="T7SS_ABC-Transporter"/>
</dbReference>
<gene>
    <name evidence="7" type="ORF">C176_18902</name>
</gene>
<feature type="transmembrane region" description="Helical" evidence="5">
    <location>
        <begin position="282"/>
        <end position="302"/>
    </location>
</feature>
<keyword evidence="4 5" id="KW-0472">Membrane</keyword>
<dbReference type="InterPro" id="IPR013525">
    <property type="entry name" value="ABC2_TM"/>
</dbReference>
<feature type="transmembrane region" description="Helical" evidence="5">
    <location>
        <begin position="314"/>
        <end position="334"/>
    </location>
</feature>
<dbReference type="RefSeq" id="WP_038189648.1">
    <property type="nucleotide sequence ID" value="NZ_ASQA01000037.1"/>
</dbReference>
<feature type="transmembrane region" description="Helical" evidence="5">
    <location>
        <begin position="367"/>
        <end position="392"/>
    </location>
</feature>